<sequence>MMKYARVHLEPPPASAESRAEHSREFVDSYLERRLRTRHSSKKSDSLFTRRALDYDGIKDSLLLYDDEHSDSRETRAVKVPRRHMSGAKDCFEREPVDSGYGVNFDRGKQPWYHNNSEDSGSIAADNFERPTTINSVRIKQVIENATHSIKNTQQACQGIRQRLDKYQFKDQASMPGTYAVEDEGQEGTEHSPKTGFSGMVPEKTAQKVSEPIEYLPKAVLVPLLVKSVFFMLAQCATSEDVDYSFTKTCQLLVSSESSSLTLSQLDALVLQLAEVWLATHSIPALTKAPWRFYQVAAQYWNSCLIGQDVPDLRHNGEFHELVELCERHEKLSRRLYRASLIALLASPIALTFGLLLVHKITFSWVTSNPTEIPHQPVYSSLMAVVFSPAQFVILIWCLWSQFSQDAFQHLERYVLGKNESFIQETEFLADQLDQTRPSDATGMDAGTKQSPLCNCPLGAATKLEAIEKPFNAHPEGTHVSLARLAPFALAAYESPLQHKEIAEPSFSAIRPISPNVVVSHTGPPKVVPSRGKFQWALRLPLYVVSLYLRVLQFVFKIALYATLLSVSLIIGPRNRRELFSTDKAT</sequence>
<accession>A0A0P1KRR7</accession>
<feature type="transmembrane region" description="Helical" evidence="2">
    <location>
        <begin position="378"/>
        <end position="400"/>
    </location>
</feature>
<keyword evidence="4" id="KW-1185">Reference proteome</keyword>
<keyword evidence="2" id="KW-0812">Transmembrane</keyword>
<dbReference type="Proteomes" id="UP000236544">
    <property type="component" value="Unassembled WGS sequence"/>
</dbReference>
<proteinExistence type="predicted"/>
<evidence type="ECO:0000256" key="1">
    <source>
        <dbReference type="SAM" id="MobiDB-lite"/>
    </source>
</evidence>
<dbReference type="EMBL" id="LN890563">
    <property type="protein sequence ID" value="CUS22178.1"/>
    <property type="molecule type" value="Genomic_DNA"/>
</dbReference>
<protein>
    <submittedName>
        <fullName evidence="3">LAQU0S04e10000g1_1</fullName>
    </submittedName>
</protein>
<gene>
    <name evidence="3" type="ORF">LAQU0_S04e10000g</name>
</gene>
<feature type="region of interest" description="Disordered" evidence="1">
    <location>
        <begin position="1"/>
        <end position="23"/>
    </location>
</feature>
<name>A0A0P1KRR7_9SACH</name>
<evidence type="ECO:0000256" key="2">
    <source>
        <dbReference type="SAM" id="Phobius"/>
    </source>
</evidence>
<keyword evidence="2" id="KW-1133">Transmembrane helix</keyword>
<evidence type="ECO:0000313" key="3">
    <source>
        <dbReference type="EMBL" id="CUS22178.1"/>
    </source>
</evidence>
<feature type="transmembrane region" description="Helical" evidence="2">
    <location>
        <begin position="547"/>
        <end position="571"/>
    </location>
</feature>
<dbReference type="OrthoDB" id="4036003at2759"/>
<keyword evidence="2" id="KW-0472">Membrane</keyword>
<dbReference type="AlphaFoldDB" id="A0A0P1KRR7"/>
<feature type="transmembrane region" description="Helical" evidence="2">
    <location>
        <begin position="336"/>
        <end position="358"/>
    </location>
</feature>
<organism evidence="3 4">
    <name type="scientific">Lachancea quebecensis</name>
    <dbReference type="NCBI Taxonomy" id="1654605"/>
    <lineage>
        <taxon>Eukaryota</taxon>
        <taxon>Fungi</taxon>
        <taxon>Dikarya</taxon>
        <taxon>Ascomycota</taxon>
        <taxon>Saccharomycotina</taxon>
        <taxon>Saccharomycetes</taxon>
        <taxon>Saccharomycetales</taxon>
        <taxon>Saccharomycetaceae</taxon>
        <taxon>Lachancea</taxon>
    </lineage>
</organism>
<reference evidence="4" key="1">
    <citation type="submission" date="2015-10" db="EMBL/GenBank/DDBJ databases">
        <authorList>
            <person name="Devillers H."/>
        </authorList>
    </citation>
    <scope>NUCLEOTIDE SEQUENCE [LARGE SCALE GENOMIC DNA]</scope>
</reference>
<evidence type="ECO:0000313" key="4">
    <source>
        <dbReference type="Proteomes" id="UP000236544"/>
    </source>
</evidence>